<evidence type="ECO:0000256" key="6">
    <source>
        <dbReference type="ARBA" id="ARBA00022723"/>
    </source>
</evidence>
<proteinExistence type="inferred from homology"/>
<keyword evidence="21" id="KW-0732">Signal</keyword>
<keyword evidence="9" id="KW-0460">Magnesium</keyword>
<feature type="domain" description="Guanylate cyclase" evidence="22">
    <location>
        <begin position="425"/>
        <end position="555"/>
    </location>
</feature>
<evidence type="ECO:0000256" key="4">
    <source>
        <dbReference type="ARBA" id="ARBA00021420"/>
    </source>
</evidence>
<dbReference type="InterPro" id="IPR029787">
    <property type="entry name" value="Nucleotide_cyclase"/>
</dbReference>
<feature type="signal peptide" evidence="21">
    <location>
        <begin position="1"/>
        <end position="24"/>
    </location>
</feature>
<dbReference type="Proteomes" id="UP000185221">
    <property type="component" value="Unassembled WGS sequence"/>
</dbReference>
<comment type="similarity">
    <text evidence="18">Belongs to the adenylyl cyclase class-4/guanylyl cyclase family.</text>
</comment>
<accession>A0A1N6DYW7</accession>
<dbReference type="Pfam" id="PF13181">
    <property type="entry name" value="TPR_8"/>
    <property type="match status" value="2"/>
</dbReference>
<dbReference type="InterPro" id="IPR001054">
    <property type="entry name" value="A/G_cyclase"/>
</dbReference>
<evidence type="ECO:0000256" key="11">
    <source>
        <dbReference type="ARBA" id="ARBA00022998"/>
    </source>
</evidence>
<dbReference type="SUPFAM" id="SSF48452">
    <property type="entry name" value="TPR-like"/>
    <property type="match status" value="1"/>
</dbReference>
<dbReference type="SUPFAM" id="SSF55073">
    <property type="entry name" value="Nucleotide cyclase"/>
    <property type="match status" value="1"/>
</dbReference>
<feature type="repeat" description="TPR" evidence="17">
    <location>
        <begin position="84"/>
        <end position="117"/>
    </location>
</feature>
<evidence type="ECO:0000259" key="22">
    <source>
        <dbReference type="PROSITE" id="PS50125"/>
    </source>
</evidence>
<evidence type="ECO:0000256" key="16">
    <source>
        <dbReference type="ARBA" id="ARBA00064436"/>
    </source>
</evidence>
<dbReference type="EMBL" id="FSRC01000001">
    <property type="protein sequence ID" value="SIN75941.1"/>
    <property type="molecule type" value="Genomic_DNA"/>
</dbReference>
<organism evidence="23 24">
    <name type="scientific">Algoriphagus halophilus</name>
    <dbReference type="NCBI Taxonomy" id="226505"/>
    <lineage>
        <taxon>Bacteria</taxon>
        <taxon>Pseudomonadati</taxon>
        <taxon>Bacteroidota</taxon>
        <taxon>Cytophagia</taxon>
        <taxon>Cytophagales</taxon>
        <taxon>Cyclobacteriaceae</taxon>
        <taxon>Algoriphagus</taxon>
    </lineage>
</organism>
<dbReference type="GO" id="GO:0005886">
    <property type="term" value="C:plasma membrane"/>
    <property type="evidence" value="ECO:0007669"/>
    <property type="project" value="UniProtKB-ARBA"/>
</dbReference>
<dbReference type="InterPro" id="IPR019734">
    <property type="entry name" value="TPR_rpt"/>
</dbReference>
<evidence type="ECO:0000256" key="3">
    <source>
        <dbReference type="ARBA" id="ARBA00012201"/>
    </source>
</evidence>
<dbReference type="AlphaFoldDB" id="A0A1N6DYW7"/>
<dbReference type="PANTHER" id="PTHR11920:SF335">
    <property type="entry name" value="GUANYLATE CYCLASE"/>
    <property type="match status" value="1"/>
</dbReference>
<dbReference type="Gene3D" id="1.25.40.10">
    <property type="entry name" value="Tetratricopeptide repeat domain"/>
    <property type="match status" value="1"/>
</dbReference>
<keyword evidence="8" id="KW-0067">ATP-binding</keyword>
<dbReference type="InterPro" id="IPR050401">
    <property type="entry name" value="Cyclic_nucleotide_synthase"/>
</dbReference>
<dbReference type="PROSITE" id="PS50005">
    <property type="entry name" value="TPR"/>
    <property type="match status" value="1"/>
</dbReference>
<comment type="subcellular location">
    <subcellularLocation>
        <location evidence="2">Membrane</location>
    </subcellularLocation>
</comment>
<evidence type="ECO:0000256" key="21">
    <source>
        <dbReference type="SAM" id="SignalP"/>
    </source>
</evidence>
<evidence type="ECO:0000256" key="2">
    <source>
        <dbReference type="ARBA" id="ARBA00004370"/>
    </source>
</evidence>
<feature type="transmembrane region" description="Helical" evidence="20">
    <location>
        <begin position="354"/>
        <end position="374"/>
    </location>
</feature>
<evidence type="ECO:0000256" key="8">
    <source>
        <dbReference type="ARBA" id="ARBA00022840"/>
    </source>
</evidence>
<evidence type="ECO:0000256" key="18">
    <source>
        <dbReference type="RuleBase" id="RU000405"/>
    </source>
</evidence>
<keyword evidence="24" id="KW-1185">Reference proteome</keyword>
<evidence type="ECO:0000256" key="1">
    <source>
        <dbReference type="ARBA" id="ARBA00001593"/>
    </source>
</evidence>
<evidence type="ECO:0000256" key="15">
    <source>
        <dbReference type="ARBA" id="ARBA00032637"/>
    </source>
</evidence>
<keyword evidence="17" id="KW-0802">TPR repeat</keyword>
<evidence type="ECO:0000256" key="13">
    <source>
        <dbReference type="ARBA" id="ARBA00023239"/>
    </source>
</evidence>
<dbReference type="FunFam" id="3.30.70.1230:FF:000033">
    <property type="entry name" value="Adenylate cyclase"/>
    <property type="match status" value="1"/>
</dbReference>
<protein>
    <recommendedName>
        <fullName evidence="4">Adenylate cyclase</fullName>
        <ecNumber evidence="3">4.6.1.1</ecNumber>
    </recommendedName>
    <alternativeName>
        <fullName evidence="14">ATP pyrophosphate-lyase</fullName>
    </alternativeName>
    <alternativeName>
        <fullName evidence="15">Adenylyl cyclase</fullName>
    </alternativeName>
</protein>
<feature type="coiled-coil region" evidence="19">
    <location>
        <begin position="217"/>
        <end position="244"/>
    </location>
</feature>
<dbReference type="EC" id="4.6.1.1" evidence="3"/>
<dbReference type="CDD" id="cd07302">
    <property type="entry name" value="CHD"/>
    <property type="match status" value="1"/>
</dbReference>
<evidence type="ECO:0000256" key="12">
    <source>
        <dbReference type="ARBA" id="ARBA00023136"/>
    </source>
</evidence>
<evidence type="ECO:0000313" key="23">
    <source>
        <dbReference type="EMBL" id="SIN75941.1"/>
    </source>
</evidence>
<comment type="catalytic activity">
    <reaction evidence="1">
        <text>ATP = 3',5'-cyclic AMP + diphosphate</text>
        <dbReference type="Rhea" id="RHEA:15389"/>
        <dbReference type="ChEBI" id="CHEBI:30616"/>
        <dbReference type="ChEBI" id="CHEBI:33019"/>
        <dbReference type="ChEBI" id="CHEBI:58165"/>
        <dbReference type="EC" id="4.6.1.1"/>
    </reaction>
</comment>
<dbReference type="GO" id="GO:0046872">
    <property type="term" value="F:metal ion binding"/>
    <property type="evidence" value="ECO:0007669"/>
    <property type="project" value="UniProtKB-KW"/>
</dbReference>
<evidence type="ECO:0000256" key="10">
    <source>
        <dbReference type="ARBA" id="ARBA00022989"/>
    </source>
</evidence>
<evidence type="ECO:0000256" key="9">
    <source>
        <dbReference type="ARBA" id="ARBA00022842"/>
    </source>
</evidence>
<reference evidence="24" key="1">
    <citation type="submission" date="2016-11" db="EMBL/GenBank/DDBJ databases">
        <authorList>
            <person name="Varghese N."/>
            <person name="Submissions S."/>
        </authorList>
    </citation>
    <scope>NUCLEOTIDE SEQUENCE [LARGE SCALE GENOMIC DNA]</scope>
    <source>
        <strain evidence="24">DSM 15292</strain>
    </source>
</reference>
<evidence type="ECO:0000256" key="17">
    <source>
        <dbReference type="PROSITE-ProRule" id="PRU00339"/>
    </source>
</evidence>
<keyword evidence="10 20" id="KW-1133">Transmembrane helix</keyword>
<dbReference type="GO" id="GO:0035556">
    <property type="term" value="P:intracellular signal transduction"/>
    <property type="evidence" value="ECO:0007669"/>
    <property type="project" value="InterPro"/>
</dbReference>
<dbReference type="PROSITE" id="PS00452">
    <property type="entry name" value="GUANYLATE_CYCLASE_1"/>
    <property type="match status" value="1"/>
</dbReference>
<gene>
    <name evidence="23" type="ORF">SAMN05444394_1543</name>
</gene>
<dbReference type="SMART" id="SM00028">
    <property type="entry name" value="TPR"/>
    <property type="match status" value="5"/>
</dbReference>
<keyword evidence="11" id="KW-0115">cAMP biosynthesis</keyword>
<keyword evidence="12 20" id="KW-0472">Membrane</keyword>
<name>A0A1N6DYW7_9BACT</name>
<sequence length="617" mass="71178">MSRVWYYFFISFLFLFQKGITACAQDQAMADSLVKVYESGEYEDEFSLLYEIAISQAKPEDVLYYADILIEKASSRDTVEIYLVNGYLQKGNGYKLQGKYSEALEAYFHAVELAQRFKLEERVGVLFISIGDTFTANKKFENAEKYYEQGIQAIRDSNDSLHLASALLNDGERYFYKKEFSKAMLRLEEAKPIFSKLNHERGLAYALGNLGMVYSELQKNELAKENLNNAIEILNTKEDNYANSVYYLYLAKIDLKENDFEHALNNAQKSLNLAENYSLMKETADASQMLFELHNQVGDRDSALFYHLKYIAARDSVRNLQVVEEIAEKAKDFEVNQKQMQIDLANQKNRNQKIMIFTTAIALIFIGILAAVLYRNNSFIRKTNQIIENERSKSDHLLKNILPEETVNELKEFGRVNAKRFDAVSVMFTDFKNFTSNAEHLAPEDLVKSLDYYFSYFDQIVDKYKLEKIKTLGDSYMCASGLPFPQEDHAERIVLAAMEMFRFVEKAKQIEDEKRIHFDMRIGISSGPVVAGIVGSKKFAYDIWGDTVNCASRMEYYSGIGKINITEYTHELIKDKFLFSDRGEIYVKNKGKMKMYFVEGIVDSEQSEVELSSRESD</sequence>
<keyword evidence="6" id="KW-0479">Metal-binding</keyword>
<dbReference type="GO" id="GO:0006171">
    <property type="term" value="P:cAMP biosynthetic process"/>
    <property type="evidence" value="ECO:0007669"/>
    <property type="project" value="UniProtKB-KW"/>
</dbReference>
<keyword evidence="13 18" id="KW-0456">Lyase</keyword>
<evidence type="ECO:0000256" key="14">
    <source>
        <dbReference type="ARBA" id="ARBA00032597"/>
    </source>
</evidence>
<feature type="chain" id="PRO_5013223976" description="Adenylate cyclase" evidence="21">
    <location>
        <begin position="25"/>
        <end position="617"/>
    </location>
</feature>
<evidence type="ECO:0000256" key="7">
    <source>
        <dbReference type="ARBA" id="ARBA00022741"/>
    </source>
</evidence>
<evidence type="ECO:0000256" key="5">
    <source>
        <dbReference type="ARBA" id="ARBA00022692"/>
    </source>
</evidence>
<keyword evidence="7" id="KW-0547">Nucleotide-binding</keyword>
<evidence type="ECO:0000313" key="24">
    <source>
        <dbReference type="Proteomes" id="UP000185221"/>
    </source>
</evidence>
<dbReference type="InterPro" id="IPR018297">
    <property type="entry name" value="A/G_cyclase_CS"/>
</dbReference>
<dbReference type="InterPro" id="IPR011990">
    <property type="entry name" value="TPR-like_helical_dom_sf"/>
</dbReference>
<dbReference type="GO" id="GO:0005524">
    <property type="term" value="F:ATP binding"/>
    <property type="evidence" value="ECO:0007669"/>
    <property type="project" value="UniProtKB-KW"/>
</dbReference>
<comment type="subunit">
    <text evidence="16">Homodimer. Can also exist as monomer.</text>
</comment>
<keyword evidence="5 20" id="KW-0812">Transmembrane</keyword>
<dbReference type="OrthoDB" id="9806704at2"/>
<evidence type="ECO:0000256" key="19">
    <source>
        <dbReference type="SAM" id="Coils"/>
    </source>
</evidence>
<dbReference type="PANTHER" id="PTHR11920">
    <property type="entry name" value="GUANYLYL CYCLASE"/>
    <property type="match status" value="1"/>
</dbReference>
<dbReference type="Gene3D" id="3.30.70.1230">
    <property type="entry name" value="Nucleotide cyclase"/>
    <property type="match status" value="1"/>
</dbReference>
<evidence type="ECO:0000256" key="20">
    <source>
        <dbReference type="SAM" id="Phobius"/>
    </source>
</evidence>
<dbReference type="Pfam" id="PF00211">
    <property type="entry name" value="Guanylate_cyc"/>
    <property type="match status" value="1"/>
</dbReference>
<dbReference type="GO" id="GO:0004016">
    <property type="term" value="F:adenylate cyclase activity"/>
    <property type="evidence" value="ECO:0007669"/>
    <property type="project" value="UniProtKB-EC"/>
</dbReference>
<dbReference type="SMART" id="SM00044">
    <property type="entry name" value="CYCc"/>
    <property type="match status" value="1"/>
</dbReference>
<dbReference type="PROSITE" id="PS50125">
    <property type="entry name" value="GUANYLATE_CYCLASE_2"/>
    <property type="match status" value="1"/>
</dbReference>
<dbReference type="STRING" id="226505.SAMN05444394_1543"/>
<dbReference type="RefSeq" id="WP_074224245.1">
    <property type="nucleotide sequence ID" value="NZ_FSRC01000001.1"/>
</dbReference>
<keyword evidence="19" id="KW-0175">Coiled coil</keyword>